<protein>
    <submittedName>
        <fullName evidence="2">Uncharacterized protein</fullName>
    </submittedName>
</protein>
<organism evidence="2 3">
    <name type="scientific">Pseudomonas putida</name>
    <name type="common">Arthrobacter siderocapsulatus</name>
    <dbReference type="NCBI Taxonomy" id="303"/>
    <lineage>
        <taxon>Bacteria</taxon>
        <taxon>Pseudomonadati</taxon>
        <taxon>Pseudomonadota</taxon>
        <taxon>Gammaproteobacteria</taxon>
        <taxon>Pseudomonadales</taxon>
        <taxon>Pseudomonadaceae</taxon>
        <taxon>Pseudomonas</taxon>
    </lineage>
</organism>
<evidence type="ECO:0000256" key="1">
    <source>
        <dbReference type="SAM" id="Coils"/>
    </source>
</evidence>
<dbReference type="Proteomes" id="UP000510934">
    <property type="component" value="Chromosome"/>
</dbReference>
<evidence type="ECO:0000313" key="2">
    <source>
        <dbReference type="EMBL" id="QLJ15090.1"/>
    </source>
</evidence>
<keyword evidence="1" id="KW-0175">Coiled coil</keyword>
<name>A0A7D5VZV7_PSEPU</name>
<dbReference type="RefSeq" id="WP_180689247.1">
    <property type="nucleotide sequence ID" value="NZ_CP059052.1"/>
</dbReference>
<feature type="coiled-coil region" evidence="1">
    <location>
        <begin position="98"/>
        <end position="142"/>
    </location>
</feature>
<gene>
    <name evidence="2" type="ORF">H0H12_03845</name>
</gene>
<sequence length="158" mass="18572">MTDKIKITGVPPKWDQSEYEKRVDAWVNVYRQTERSMELVQAPFGHEFLQRVIDKANAGYTVTPKKDVKHSPLDYSVWMVKPLEQQQADIAEIRKDVKAEYVAHLESERERYQQLLRQQLIQAQEEKDRKAAEQAKAKQMAEIEKEVQACYKPLEIPE</sequence>
<dbReference type="AlphaFoldDB" id="A0A7D5VZV7"/>
<accession>A0A7D5VZV7</accession>
<evidence type="ECO:0000313" key="3">
    <source>
        <dbReference type="Proteomes" id="UP000510934"/>
    </source>
</evidence>
<proteinExistence type="predicted"/>
<dbReference type="EMBL" id="CP059052">
    <property type="protein sequence ID" value="QLJ15090.1"/>
    <property type="molecule type" value="Genomic_DNA"/>
</dbReference>
<reference evidence="2 3" key="1">
    <citation type="journal article" date="2009" name="Mikrobiologiia">
        <title>[Phenanthren biodegradation and interaction of Pseudomonas putida BS3701 and Burkholderia sp.BS3702 in plant rhizosphere].</title>
        <authorList>
            <person name="Ovchinnikova A.A."/>
            <person name="Vetrova A.A."/>
            <person name="Filonov A.E."/>
            <person name="Boronin A.M."/>
        </authorList>
    </citation>
    <scope>NUCLEOTIDE SEQUENCE [LARGE SCALE GENOMIC DNA]</scope>
    <source>
        <strain evidence="2 3">BS3701</strain>
    </source>
</reference>